<dbReference type="Gene3D" id="3.30.40.10">
    <property type="entry name" value="Zinc/RING finger domain, C3HC4 (zinc finger)"/>
    <property type="match status" value="1"/>
</dbReference>
<evidence type="ECO:0000256" key="1">
    <source>
        <dbReference type="PROSITE-ProRule" id="PRU00175"/>
    </source>
</evidence>
<keyword evidence="1" id="KW-0863">Zinc-finger</keyword>
<dbReference type="GO" id="GO:0006511">
    <property type="term" value="P:ubiquitin-dependent protein catabolic process"/>
    <property type="evidence" value="ECO:0007669"/>
    <property type="project" value="TreeGrafter"/>
</dbReference>
<dbReference type="InterPro" id="IPR013083">
    <property type="entry name" value="Znf_RING/FYVE/PHD"/>
</dbReference>
<evidence type="ECO:0000256" key="2">
    <source>
        <dbReference type="SAM" id="Phobius"/>
    </source>
</evidence>
<protein>
    <recommendedName>
        <fullName evidence="3">RING-type domain-containing protein</fullName>
    </recommendedName>
</protein>
<dbReference type="PROSITE" id="PS50089">
    <property type="entry name" value="ZF_RING_2"/>
    <property type="match status" value="1"/>
</dbReference>
<organism evidence="4">
    <name type="scientific">Leptocylindrus danicus</name>
    <dbReference type="NCBI Taxonomy" id="163516"/>
    <lineage>
        <taxon>Eukaryota</taxon>
        <taxon>Sar</taxon>
        <taxon>Stramenopiles</taxon>
        <taxon>Ochrophyta</taxon>
        <taxon>Bacillariophyta</taxon>
        <taxon>Coscinodiscophyceae</taxon>
        <taxon>Chaetocerotophycidae</taxon>
        <taxon>Leptocylindrales</taxon>
        <taxon>Leptocylindraceae</taxon>
        <taxon>Leptocylindrus</taxon>
    </lineage>
</organism>
<proteinExistence type="predicted"/>
<dbReference type="Pfam" id="PF13639">
    <property type="entry name" value="zf-RING_2"/>
    <property type="match status" value="1"/>
</dbReference>
<keyword evidence="1" id="KW-0862">Zinc</keyword>
<dbReference type="EMBL" id="HBGY01005236">
    <property type="protein sequence ID" value="CAD9561724.1"/>
    <property type="molecule type" value="Transcribed_RNA"/>
</dbReference>
<dbReference type="CDD" id="cd16454">
    <property type="entry name" value="RING-H2_PA-TM-RING"/>
    <property type="match status" value="1"/>
</dbReference>
<dbReference type="AlphaFoldDB" id="A0A7S2K0V9"/>
<name>A0A7S2K0V9_9STRA</name>
<dbReference type="GO" id="GO:0061630">
    <property type="term" value="F:ubiquitin protein ligase activity"/>
    <property type="evidence" value="ECO:0007669"/>
    <property type="project" value="TreeGrafter"/>
</dbReference>
<keyword evidence="1" id="KW-0479">Metal-binding</keyword>
<accession>A0A7S2K0V9</accession>
<evidence type="ECO:0000259" key="3">
    <source>
        <dbReference type="PROSITE" id="PS50089"/>
    </source>
</evidence>
<dbReference type="GO" id="GO:0005737">
    <property type="term" value="C:cytoplasm"/>
    <property type="evidence" value="ECO:0007669"/>
    <property type="project" value="TreeGrafter"/>
</dbReference>
<dbReference type="PANTHER" id="PTHR22765:SF416">
    <property type="entry name" value="E3 UBIQUITIN-PROTEIN LIGASE GODZILLA"/>
    <property type="match status" value="1"/>
</dbReference>
<dbReference type="InterPro" id="IPR001841">
    <property type="entry name" value="Znf_RING"/>
</dbReference>
<dbReference type="PANTHER" id="PTHR22765">
    <property type="entry name" value="RING FINGER AND PROTEASE ASSOCIATED DOMAIN-CONTAINING"/>
    <property type="match status" value="1"/>
</dbReference>
<keyword evidence="2" id="KW-0472">Membrane</keyword>
<feature type="transmembrane region" description="Helical" evidence="2">
    <location>
        <begin position="6"/>
        <end position="25"/>
    </location>
</feature>
<dbReference type="SUPFAM" id="SSF57850">
    <property type="entry name" value="RING/U-box"/>
    <property type="match status" value="1"/>
</dbReference>
<evidence type="ECO:0000313" key="4">
    <source>
        <dbReference type="EMBL" id="CAD9561724.1"/>
    </source>
</evidence>
<dbReference type="InterPro" id="IPR051826">
    <property type="entry name" value="E3_ubiquitin-ligase_domain"/>
</dbReference>
<sequence>MSSLFGYIGLVIWAFAIFYFLKYTLRFLHTRGRSLFNRLTGRPNDLERSMQNRGRTYEPSEMVWGGRRSHRDAGPWVHTYLRSGGLGRAQNDSLGVHSREQRRVLIAAAFEKSTSDGVPDDVKDGPVDVFAEDSAPDEVCIICLSDYGDEEKDVRNEHGLVHSKYCRHKFHKSCIVDWLEKKNECPCCRKEMMTMADIEEAMEDIIARMTDGNDGLHDTSARNNVGMRSEDTMQVQALRC</sequence>
<feature type="domain" description="RING-type" evidence="3">
    <location>
        <begin position="140"/>
        <end position="189"/>
    </location>
</feature>
<dbReference type="GO" id="GO:0008270">
    <property type="term" value="F:zinc ion binding"/>
    <property type="evidence" value="ECO:0007669"/>
    <property type="project" value="UniProtKB-KW"/>
</dbReference>
<keyword evidence="2" id="KW-1133">Transmembrane helix</keyword>
<gene>
    <name evidence="4" type="ORF">LDAN0321_LOCUS3185</name>
</gene>
<reference evidence="4" key="1">
    <citation type="submission" date="2021-01" db="EMBL/GenBank/DDBJ databases">
        <authorList>
            <person name="Corre E."/>
            <person name="Pelletier E."/>
            <person name="Niang G."/>
            <person name="Scheremetjew M."/>
            <person name="Finn R."/>
            <person name="Kale V."/>
            <person name="Holt S."/>
            <person name="Cochrane G."/>
            <person name="Meng A."/>
            <person name="Brown T."/>
            <person name="Cohen L."/>
        </authorList>
    </citation>
    <scope>NUCLEOTIDE SEQUENCE</scope>
    <source>
        <strain evidence="4">B650</strain>
    </source>
</reference>
<keyword evidence="2" id="KW-0812">Transmembrane</keyword>
<dbReference type="SMART" id="SM00184">
    <property type="entry name" value="RING"/>
    <property type="match status" value="1"/>
</dbReference>